<dbReference type="AlphaFoldDB" id="A0A5B9W8I4"/>
<sequence length="224" mass="25555">MHYHLEVILPPVPNVEEALKQILEPFNEQGEDEDGNRNSHAFWDWYVIGGRWAGAKLEATLDQEKLEAFNDELQKRKVTVSGVRAGKPKLQPDSQIPMVDALWNEYFPDSPLKVCPFFAHFNDQYQNSDGFPDIMPLKDVPKELTASHVIIAGPGWKDDGSLEAKYMLQASIWNGVTFVDAKWDGKVQTAIDEHKERLRNAKPEYAAKHVPQDDWLVVTVDYHS</sequence>
<gene>
    <name evidence="1" type="ORF">OJF2_51380</name>
</gene>
<keyword evidence="2" id="KW-1185">Reference proteome</keyword>
<reference evidence="1 2" key="1">
    <citation type="submission" date="2019-08" db="EMBL/GenBank/DDBJ databases">
        <title>Deep-cultivation of Planctomycetes and their phenomic and genomic characterization uncovers novel biology.</title>
        <authorList>
            <person name="Wiegand S."/>
            <person name="Jogler M."/>
            <person name="Boedeker C."/>
            <person name="Pinto D."/>
            <person name="Vollmers J."/>
            <person name="Rivas-Marin E."/>
            <person name="Kohn T."/>
            <person name="Peeters S.H."/>
            <person name="Heuer A."/>
            <person name="Rast P."/>
            <person name="Oberbeckmann S."/>
            <person name="Bunk B."/>
            <person name="Jeske O."/>
            <person name="Meyerdierks A."/>
            <person name="Storesund J.E."/>
            <person name="Kallscheuer N."/>
            <person name="Luecker S."/>
            <person name="Lage O.M."/>
            <person name="Pohl T."/>
            <person name="Merkel B.J."/>
            <person name="Hornburger P."/>
            <person name="Mueller R.-W."/>
            <person name="Bruemmer F."/>
            <person name="Labrenz M."/>
            <person name="Spormann A.M."/>
            <person name="Op den Camp H."/>
            <person name="Overmann J."/>
            <person name="Amann R."/>
            <person name="Jetten M.S.M."/>
            <person name="Mascher T."/>
            <person name="Medema M.H."/>
            <person name="Devos D.P."/>
            <person name="Kaster A.-K."/>
            <person name="Ovreas L."/>
            <person name="Rohde M."/>
            <person name="Galperin M.Y."/>
            <person name="Jogler C."/>
        </authorList>
    </citation>
    <scope>NUCLEOTIDE SEQUENCE [LARGE SCALE GENOMIC DNA]</scope>
    <source>
        <strain evidence="1 2">OJF2</strain>
    </source>
</reference>
<dbReference type="KEGG" id="agv:OJF2_51380"/>
<protein>
    <submittedName>
        <fullName evidence="1">Uncharacterized protein</fullName>
    </submittedName>
</protein>
<organism evidence="1 2">
    <name type="scientific">Aquisphaera giovannonii</name>
    <dbReference type="NCBI Taxonomy" id="406548"/>
    <lineage>
        <taxon>Bacteria</taxon>
        <taxon>Pseudomonadati</taxon>
        <taxon>Planctomycetota</taxon>
        <taxon>Planctomycetia</taxon>
        <taxon>Isosphaerales</taxon>
        <taxon>Isosphaeraceae</taxon>
        <taxon>Aquisphaera</taxon>
    </lineage>
</organism>
<evidence type="ECO:0000313" key="2">
    <source>
        <dbReference type="Proteomes" id="UP000324233"/>
    </source>
</evidence>
<dbReference type="EMBL" id="CP042997">
    <property type="protein sequence ID" value="QEH36554.1"/>
    <property type="molecule type" value="Genomic_DNA"/>
</dbReference>
<name>A0A5B9W8I4_9BACT</name>
<proteinExistence type="predicted"/>
<dbReference type="RefSeq" id="WP_210420175.1">
    <property type="nucleotide sequence ID" value="NZ_CP042997.1"/>
</dbReference>
<dbReference type="Proteomes" id="UP000324233">
    <property type="component" value="Chromosome"/>
</dbReference>
<accession>A0A5B9W8I4</accession>
<evidence type="ECO:0000313" key="1">
    <source>
        <dbReference type="EMBL" id="QEH36554.1"/>
    </source>
</evidence>